<dbReference type="OrthoDB" id="9771846at2"/>
<keyword evidence="3" id="KW-0808">Transferase</keyword>
<evidence type="ECO:0000313" key="4">
    <source>
        <dbReference type="EMBL" id="SFE63269.1"/>
    </source>
</evidence>
<evidence type="ECO:0000256" key="3">
    <source>
        <dbReference type="ARBA" id="ARBA00022679"/>
    </source>
</evidence>
<evidence type="ECO:0000313" key="5">
    <source>
        <dbReference type="Proteomes" id="UP000199119"/>
    </source>
</evidence>
<name>A0A1I2C4M7_9BURK</name>
<dbReference type="Proteomes" id="UP000199119">
    <property type="component" value="Unassembled WGS sequence"/>
</dbReference>
<dbReference type="SUPFAM" id="SSF53448">
    <property type="entry name" value="Nucleotide-diphospho-sugar transferases"/>
    <property type="match status" value="1"/>
</dbReference>
<evidence type="ECO:0000256" key="2">
    <source>
        <dbReference type="ARBA" id="ARBA00022676"/>
    </source>
</evidence>
<dbReference type="PANTHER" id="PTHR43179:SF12">
    <property type="entry name" value="GALACTOFURANOSYLTRANSFERASE GLFT2"/>
    <property type="match status" value="1"/>
</dbReference>
<keyword evidence="5" id="KW-1185">Reference proteome</keyword>
<comment type="similarity">
    <text evidence="1">Belongs to the glycosyltransferase 2 family.</text>
</comment>
<dbReference type="PANTHER" id="PTHR43179">
    <property type="entry name" value="RHAMNOSYLTRANSFERASE WBBL"/>
    <property type="match status" value="1"/>
</dbReference>
<accession>A0A1I2C4M7</accession>
<dbReference type="EMBL" id="FONX01000003">
    <property type="protein sequence ID" value="SFE63269.1"/>
    <property type="molecule type" value="Genomic_DNA"/>
</dbReference>
<dbReference type="AlphaFoldDB" id="A0A1I2C4M7"/>
<proteinExistence type="inferred from homology"/>
<dbReference type="InterPro" id="IPR029044">
    <property type="entry name" value="Nucleotide-diphossugar_trans"/>
</dbReference>
<reference evidence="5" key="1">
    <citation type="submission" date="2016-10" db="EMBL/GenBank/DDBJ databases">
        <authorList>
            <person name="Varghese N."/>
            <person name="Submissions S."/>
        </authorList>
    </citation>
    <scope>NUCLEOTIDE SEQUENCE [LARGE SCALE GENOMIC DNA]</scope>
    <source>
        <strain evidence="5">DSM 27981</strain>
    </source>
</reference>
<keyword evidence="2" id="KW-0328">Glycosyltransferase</keyword>
<dbReference type="Pfam" id="PF13641">
    <property type="entry name" value="Glyco_tranf_2_3"/>
    <property type="match status" value="1"/>
</dbReference>
<dbReference type="GO" id="GO:0016757">
    <property type="term" value="F:glycosyltransferase activity"/>
    <property type="evidence" value="ECO:0007669"/>
    <property type="project" value="UniProtKB-KW"/>
</dbReference>
<dbReference type="RefSeq" id="WP_092938863.1">
    <property type="nucleotide sequence ID" value="NZ_FONX01000003.1"/>
</dbReference>
<gene>
    <name evidence="4" type="ORF">SAMN04489711_103389</name>
</gene>
<protein>
    <recommendedName>
        <fullName evidence="6">Glycosyltransferase 2-like domain-containing protein</fullName>
    </recommendedName>
</protein>
<sequence>MTNTQPDLKSVTVSIVSHGQQALIRPLLEQLDRHSHQWVAEVVLTLNIPETDLLTEAEEASWRFPIRRLVNSTPHGFGANHNQGFQHCRTPWFLVLNPDIRFDCDVLAPLLTQATPDAGLLTPRVREPGKLEPEQHRALLTPLEILTRNHQRYRRPPRPAWVPGLFMLFRSEAYRHIAGFDEKRFFMYGEDFDICARLRLTGWKIQVGEDLQIRHEAQRASRRRGRGRHLYWHLSSLVKVWLSSAFWRLRRLEASDRSN</sequence>
<evidence type="ECO:0000256" key="1">
    <source>
        <dbReference type="ARBA" id="ARBA00006739"/>
    </source>
</evidence>
<dbReference type="Gene3D" id="3.90.550.10">
    <property type="entry name" value="Spore Coat Polysaccharide Biosynthesis Protein SpsA, Chain A"/>
    <property type="match status" value="1"/>
</dbReference>
<evidence type="ECO:0008006" key="6">
    <source>
        <dbReference type="Google" id="ProtNLM"/>
    </source>
</evidence>
<organism evidence="4 5">
    <name type="scientific">Paracidovorax wautersii</name>
    <dbReference type="NCBI Taxonomy" id="1177982"/>
    <lineage>
        <taxon>Bacteria</taxon>
        <taxon>Pseudomonadati</taxon>
        <taxon>Pseudomonadota</taxon>
        <taxon>Betaproteobacteria</taxon>
        <taxon>Burkholderiales</taxon>
        <taxon>Comamonadaceae</taxon>
        <taxon>Paracidovorax</taxon>
    </lineage>
</organism>
<dbReference type="STRING" id="1177982.SAMN04489711_103389"/>